<dbReference type="AlphaFoldDB" id="A0A3N0XTH3"/>
<dbReference type="Proteomes" id="UP000281406">
    <property type="component" value="Unassembled WGS sequence"/>
</dbReference>
<gene>
    <name evidence="2" type="ORF">DPX16_21124</name>
</gene>
<accession>A0A3N0XTH3</accession>
<dbReference type="InterPro" id="IPR000477">
    <property type="entry name" value="RT_dom"/>
</dbReference>
<dbReference type="GO" id="GO:0003964">
    <property type="term" value="F:RNA-directed DNA polymerase activity"/>
    <property type="evidence" value="ECO:0007669"/>
    <property type="project" value="UniProtKB-KW"/>
</dbReference>
<dbReference type="Pfam" id="PF03372">
    <property type="entry name" value="Exo_endo_phos"/>
    <property type="match status" value="1"/>
</dbReference>
<dbReference type="SUPFAM" id="SSF56672">
    <property type="entry name" value="DNA/RNA polymerases"/>
    <property type="match status" value="1"/>
</dbReference>
<reference evidence="2 3" key="1">
    <citation type="submission" date="2018-10" db="EMBL/GenBank/DDBJ databases">
        <title>Genome assembly for a Yunnan-Guizhou Plateau 3E fish, Anabarilius grahami (Regan), and its evolutionary and genetic applications.</title>
        <authorList>
            <person name="Jiang W."/>
        </authorList>
    </citation>
    <scope>NUCLEOTIDE SEQUENCE [LARGE SCALE GENOMIC DNA]</scope>
    <source>
        <strain evidence="2">AG-KIZ</strain>
        <tissue evidence="2">Muscle</tissue>
    </source>
</reference>
<dbReference type="EMBL" id="RJVU01061422">
    <property type="protein sequence ID" value="ROJ36303.1"/>
    <property type="molecule type" value="Genomic_DNA"/>
</dbReference>
<dbReference type="PROSITE" id="PS50878">
    <property type="entry name" value="RT_POL"/>
    <property type="match status" value="1"/>
</dbReference>
<dbReference type="CDD" id="cd01650">
    <property type="entry name" value="RT_nLTR_like"/>
    <property type="match status" value="1"/>
</dbReference>
<feature type="domain" description="Reverse transcriptase" evidence="1">
    <location>
        <begin position="651"/>
        <end position="925"/>
    </location>
</feature>
<protein>
    <submittedName>
        <fullName evidence="2">RNA-directed DNA polymerase from mobile element jockey</fullName>
    </submittedName>
</protein>
<dbReference type="InterPro" id="IPR005135">
    <property type="entry name" value="Endo/exonuclease/phosphatase"/>
</dbReference>
<name>A0A3N0XTH3_ANAGA</name>
<dbReference type="OrthoDB" id="419189at2759"/>
<keyword evidence="2" id="KW-0548">Nucleotidyltransferase</keyword>
<organism evidence="2 3">
    <name type="scientific">Anabarilius grahami</name>
    <name type="common">Kanglang fish</name>
    <name type="synonym">Barilius grahami</name>
    <dbReference type="NCBI Taxonomy" id="495550"/>
    <lineage>
        <taxon>Eukaryota</taxon>
        <taxon>Metazoa</taxon>
        <taxon>Chordata</taxon>
        <taxon>Craniata</taxon>
        <taxon>Vertebrata</taxon>
        <taxon>Euteleostomi</taxon>
        <taxon>Actinopterygii</taxon>
        <taxon>Neopterygii</taxon>
        <taxon>Teleostei</taxon>
        <taxon>Ostariophysi</taxon>
        <taxon>Cypriniformes</taxon>
        <taxon>Xenocyprididae</taxon>
        <taxon>Xenocypridinae</taxon>
        <taxon>Xenocypridinae incertae sedis</taxon>
        <taxon>Anabarilius</taxon>
    </lineage>
</organism>
<comment type="caution">
    <text evidence="2">The sequence shown here is derived from an EMBL/GenBank/DDBJ whole genome shotgun (WGS) entry which is preliminary data.</text>
</comment>
<evidence type="ECO:0000313" key="3">
    <source>
        <dbReference type="Proteomes" id="UP000281406"/>
    </source>
</evidence>
<evidence type="ECO:0000259" key="1">
    <source>
        <dbReference type="PROSITE" id="PS50878"/>
    </source>
</evidence>
<dbReference type="PANTHER" id="PTHR33332">
    <property type="entry name" value="REVERSE TRANSCRIPTASE DOMAIN-CONTAINING PROTEIN"/>
    <property type="match status" value="1"/>
</dbReference>
<keyword evidence="2" id="KW-0695">RNA-directed DNA polymerase</keyword>
<dbReference type="InterPro" id="IPR036691">
    <property type="entry name" value="Endo/exonu/phosph_ase_sf"/>
</dbReference>
<dbReference type="InterPro" id="IPR043502">
    <property type="entry name" value="DNA/RNA_pol_sf"/>
</dbReference>
<dbReference type="Gene3D" id="3.60.10.10">
    <property type="entry name" value="Endonuclease/exonuclease/phosphatase"/>
    <property type="match status" value="1"/>
</dbReference>
<keyword evidence="3" id="KW-1185">Reference proteome</keyword>
<evidence type="ECO:0000313" key="2">
    <source>
        <dbReference type="EMBL" id="ROJ36303.1"/>
    </source>
</evidence>
<proteinExistence type="predicted"/>
<sequence>MAPVCWACRLSLLWLLFWLSALFLNCYSLLTYDRQALLDIRNSVASSFTNSYTLDVDCSFNKTDESFTSAVPGHIRRWPLSIPRRKRRRKRGNRGGYIVKLKAHLRAGFLSDHSHESLYGGSATWRPRDVAYRWLRHVLPVHPSPVFRSGLLRIGLGSRRRGVTHRNLRTLERASSSPVIIPPPKMALLNARSLVNKTFLLNDFYLAHNLDFMFITESWIKVGDLTPFSELIPADCTFFNSPRPSGRGGGIVTILKNALSARCRLVPGTAFSSFEAQFLHLDWNGPVCLVVIYRPPHSTKDFIQHFTELIGNIAANYDRFLLVGDFNIHVCCPSNPLSHEFLNIINAFNLSQWISDSTHILGHTLDLVLSYGFDVTDVVLSDFLISDHKPILFTLSLPELSYSSSTTVSLSRFYSPQFSTNFNLCFAECGSQLNLDQPLSDLDADQHLSLLNSAWLKAANATAPLKPHKQKTKSALWQNSDTRLLRQTCRKAERKWKQDRLHISLQMFRDSLTSYQTAAKSAKAAYFSNLIETNHSKPKVLFSIIQSVTNPSVNTLSVASDALCENFLRYFSDKITNLRLGVCPTLTLAISPIMSPASAFLDAFEPINLQELKEVIDNLKPSFCPSDIIHPKFFKLVIDSIGPGLLSLVNKCLQTGSVPADLKVATVTPLLKKPSLDPTVLKNFRPISVLPFISKVLEKIVLNQLQHFMTSNSIYEVFQSGFKSAHSTESALLRVLNDIYLSTDSGDSVVLILLDLSAAFDTIDHSLLLSRLESWVGLKANALKWFHSYLSDRTFLVKLGNFSSSPAPLTCGLPQGSILAPSLFSLYMLPLGSILRKHGVSFHFYADDTQIYLPVKKNNSTAISSLLQCLEEVKLWLAQNFLFLNEDKTEVIVFGPNENSQCKSPELESLSAFRSSRVQNLGIIFDQHLKFDRHIASVIGSSFYQLRLLSKIKNFLTPKTLEMAVHAFVTSRLDYCNSLYCGISKCQIARLQLVQNAAARLLLKCRKHEHITPILRSLHWLPISQRIDFKILLFIYKSLHNKAPVYLSELLHSYTPSRSLRSCDQALLVVPRARLKRRGERAFAVAGPRLWNTLPLEIRLAPSLSIFKSLLKTFLFSLVY</sequence>
<dbReference type="SUPFAM" id="SSF56219">
    <property type="entry name" value="DNase I-like"/>
    <property type="match status" value="1"/>
</dbReference>
<keyword evidence="2" id="KW-0808">Transferase</keyword>
<dbReference type="Pfam" id="PF00078">
    <property type="entry name" value="RVT_1"/>
    <property type="match status" value="1"/>
</dbReference>